<feature type="compositionally biased region" description="Low complexity" evidence="3">
    <location>
        <begin position="110"/>
        <end position="122"/>
    </location>
</feature>
<keyword evidence="6" id="KW-1185">Reference proteome</keyword>
<dbReference type="FunFam" id="1.25.10.10:FF:000237">
    <property type="entry name" value="Pumilio homolog 9"/>
    <property type="match status" value="1"/>
</dbReference>
<evidence type="ECO:0000256" key="1">
    <source>
        <dbReference type="ARBA" id="ARBA00022737"/>
    </source>
</evidence>
<dbReference type="AlphaFoldDB" id="A0A1D2VRF6"/>
<dbReference type="Proteomes" id="UP000095038">
    <property type="component" value="Unassembled WGS sequence"/>
</dbReference>
<dbReference type="InterPro" id="IPR016024">
    <property type="entry name" value="ARM-type_fold"/>
</dbReference>
<evidence type="ECO:0000313" key="6">
    <source>
        <dbReference type="Proteomes" id="UP000095038"/>
    </source>
</evidence>
<dbReference type="GeneID" id="30963761"/>
<dbReference type="InterPro" id="IPR033712">
    <property type="entry name" value="Pumilio_RNA-bd"/>
</dbReference>
<gene>
    <name evidence="5" type="ORF">ASCRUDRAFT_29522</name>
</gene>
<dbReference type="Gene3D" id="1.25.10.10">
    <property type="entry name" value="Leucine-rich Repeat Variant"/>
    <property type="match status" value="1"/>
</dbReference>
<evidence type="ECO:0000313" key="5">
    <source>
        <dbReference type="EMBL" id="ODV64155.1"/>
    </source>
</evidence>
<dbReference type="STRING" id="1344418.A0A1D2VRF6"/>
<feature type="repeat" description="Pumilio" evidence="2">
    <location>
        <begin position="153"/>
        <end position="192"/>
    </location>
</feature>
<dbReference type="PROSITE" id="PS50303">
    <property type="entry name" value="PUM_HD"/>
    <property type="match status" value="1"/>
</dbReference>
<feature type="repeat" description="Pumilio" evidence="2">
    <location>
        <begin position="229"/>
        <end position="265"/>
    </location>
</feature>
<feature type="repeat" description="Pumilio" evidence="2">
    <location>
        <begin position="376"/>
        <end position="413"/>
    </location>
</feature>
<dbReference type="GO" id="GO:0003729">
    <property type="term" value="F:mRNA binding"/>
    <property type="evidence" value="ECO:0007669"/>
    <property type="project" value="TreeGrafter"/>
</dbReference>
<dbReference type="RefSeq" id="XP_020050462.1">
    <property type="nucleotide sequence ID" value="XM_020190125.1"/>
</dbReference>
<dbReference type="SMART" id="SM00025">
    <property type="entry name" value="Pumilio"/>
    <property type="match status" value="8"/>
</dbReference>
<dbReference type="InParanoid" id="A0A1D2VRF6"/>
<dbReference type="PANTHER" id="PTHR12537">
    <property type="entry name" value="RNA BINDING PROTEIN PUMILIO-RELATED"/>
    <property type="match status" value="1"/>
</dbReference>
<feature type="repeat" description="Pumilio" evidence="2">
    <location>
        <begin position="266"/>
        <end position="303"/>
    </location>
</feature>
<proteinExistence type="predicted"/>
<dbReference type="GO" id="GO:0005737">
    <property type="term" value="C:cytoplasm"/>
    <property type="evidence" value="ECO:0007669"/>
    <property type="project" value="TreeGrafter"/>
</dbReference>
<keyword evidence="1" id="KW-0677">Repeat</keyword>
<accession>A0A1D2VRF6</accession>
<feature type="region of interest" description="Disordered" evidence="3">
    <location>
        <begin position="110"/>
        <end position="137"/>
    </location>
</feature>
<dbReference type="SUPFAM" id="SSF48371">
    <property type="entry name" value="ARM repeat"/>
    <property type="match status" value="1"/>
</dbReference>
<organism evidence="5 6">
    <name type="scientific">Ascoidea rubescens DSM 1968</name>
    <dbReference type="NCBI Taxonomy" id="1344418"/>
    <lineage>
        <taxon>Eukaryota</taxon>
        <taxon>Fungi</taxon>
        <taxon>Dikarya</taxon>
        <taxon>Ascomycota</taxon>
        <taxon>Saccharomycotina</taxon>
        <taxon>Saccharomycetes</taxon>
        <taxon>Ascoideaceae</taxon>
        <taxon>Ascoidea</taxon>
    </lineage>
</organism>
<dbReference type="CDD" id="cd07920">
    <property type="entry name" value="Pumilio"/>
    <property type="match status" value="1"/>
</dbReference>
<dbReference type="Pfam" id="PF00806">
    <property type="entry name" value="PUF"/>
    <property type="match status" value="8"/>
</dbReference>
<dbReference type="PROSITE" id="PS50302">
    <property type="entry name" value="PUM"/>
    <property type="match status" value="6"/>
</dbReference>
<dbReference type="InterPro" id="IPR011989">
    <property type="entry name" value="ARM-like"/>
</dbReference>
<feature type="repeat" description="Pumilio" evidence="2">
    <location>
        <begin position="193"/>
        <end position="228"/>
    </location>
</feature>
<dbReference type="OrthoDB" id="668540at2759"/>
<dbReference type="InterPro" id="IPR001313">
    <property type="entry name" value="Pumilio_RNA-bd_rpt"/>
</dbReference>
<dbReference type="GO" id="GO:0010608">
    <property type="term" value="P:post-transcriptional regulation of gene expression"/>
    <property type="evidence" value="ECO:0007669"/>
    <property type="project" value="TreeGrafter"/>
</dbReference>
<protein>
    <submittedName>
        <fullName evidence="5">ARM repeat-containing protein</fullName>
    </submittedName>
</protein>
<dbReference type="PANTHER" id="PTHR12537:SF13">
    <property type="entry name" value="PUMILIO HOMOLOGY DOMAIN FAMILY MEMBER 4"/>
    <property type="match status" value="1"/>
</dbReference>
<name>A0A1D2VRF6_9ASCO</name>
<reference evidence="6" key="1">
    <citation type="submission" date="2016-05" db="EMBL/GenBank/DDBJ databases">
        <title>Comparative genomics of biotechnologically important yeasts.</title>
        <authorList>
            <consortium name="DOE Joint Genome Institute"/>
            <person name="Riley R."/>
            <person name="Haridas S."/>
            <person name="Wolfe K.H."/>
            <person name="Lopes M.R."/>
            <person name="Hittinger C.T."/>
            <person name="Goker M."/>
            <person name="Salamov A."/>
            <person name="Wisecaver J."/>
            <person name="Long T.M."/>
            <person name="Aerts A.L."/>
            <person name="Barry K."/>
            <person name="Choi C."/>
            <person name="Clum A."/>
            <person name="Coughlan A.Y."/>
            <person name="Deshpande S."/>
            <person name="Douglass A.P."/>
            <person name="Hanson S.J."/>
            <person name="Klenk H.-P."/>
            <person name="Labutti K."/>
            <person name="Lapidus A."/>
            <person name="Lindquist E."/>
            <person name="Lipzen A."/>
            <person name="Meier-Kolthoff J.P."/>
            <person name="Ohm R.A."/>
            <person name="Otillar R.P."/>
            <person name="Pangilinan J."/>
            <person name="Peng Y."/>
            <person name="Rokas A."/>
            <person name="Rosa C.A."/>
            <person name="Scheuner C."/>
            <person name="Sibirny A.A."/>
            <person name="Slot J.C."/>
            <person name="Stielow J.B."/>
            <person name="Sun H."/>
            <person name="Kurtzman C.P."/>
            <person name="Blackwell M."/>
            <person name="Grigoriev I.V."/>
            <person name="Jeffries T.W."/>
        </authorList>
    </citation>
    <scope>NUCLEOTIDE SEQUENCE [LARGE SCALE GENOMIC DNA]</scope>
    <source>
        <strain evidence="6">DSM 1968</strain>
    </source>
</reference>
<feature type="domain" description="PUM-HD" evidence="4">
    <location>
        <begin position="130"/>
        <end position="474"/>
    </location>
</feature>
<dbReference type="EMBL" id="KV454475">
    <property type="protein sequence ID" value="ODV64155.1"/>
    <property type="molecule type" value="Genomic_DNA"/>
</dbReference>
<dbReference type="InterPro" id="IPR033133">
    <property type="entry name" value="PUM-HD"/>
</dbReference>
<evidence type="ECO:0000256" key="3">
    <source>
        <dbReference type="SAM" id="MobiDB-lite"/>
    </source>
</evidence>
<sequence>MNLPNNISNNNFKTPSINNNQNISSIDINNTYGNFNGNFNNYNGNYIPSHSQPPFNNRNFSNSSTSSPFTPINPNTPNTPGYLISPNVNSTIANINNATLNTAINNNGINNNTTTNNNNNNNSPSIRKFNHNNITNRKRGEDASKFLNAKLEDFKGQIYILCKDQHGCRFLQKQLDLNDETFKSETATMIFEEICDNIVELMTDPFGNYLIQKLLEKIVIKQRVILIKNAASQFTTIALDPHGTRALQKLIEVITTQEENSIIISSFEKNIVSLSRDLNGNHVVQKILTKFNSKPENIQFIFDAACQNCIQISTHRHGCCVLQRCLDYGSQDQCKQLSLVIANNCLTLSLDPFGNYVVQYVLSKGDDESIRIIVDSILGRILRLSTHKFGSNVIEKTLRTENLAPIIIDKILRNGFLTKLLHDAFGNYVLQTSLDVAKKPKQFNKLCDLLRPLLPGVRNTPHGRRISARIQPSI</sequence>
<dbReference type="GO" id="GO:0010629">
    <property type="term" value="P:negative regulation of gene expression"/>
    <property type="evidence" value="ECO:0007669"/>
    <property type="project" value="UniProtKB-ARBA"/>
</dbReference>
<feature type="repeat" description="Pumilio" evidence="2">
    <location>
        <begin position="338"/>
        <end position="375"/>
    </location>
</feature>
<evidence type="ECO:0000256" key="2">
    <source>
        <dbReference type="PROSITE-ProRule" id="PRU00317"/>
    </source>
</evidence>
<evidence type="ECO:0000259" key="4">
    <source>
        <dbReference type="PROSITE" id="PS50303"/>
    </source>
</evidence>